<keyword evidence="5 6" id="KW-0472">Membrane</keyword>
<dbReference type="EMBL" id="RHHN01000009">
    <property type="protein sequence ID" value="RNB60419.1"/>
    <property type="molecule type" value="Genomic_DNA"/>
</dbReference>
<organism evidence="9 10">
    <name type="scientific">Brevibacillus agri</name>
    <dbReference type="NCBI Taxonomy" id="51101"/>
    <lineage>
        <taxon>Bacteria</taxon>
        <taxon>Bacillati</taxon>
        <taxon>Bacillota</taxon>
        <taxon>Bacilli</taxon>
        <taxon>Bacillales</taxon>
        <taxon>Paenibacillaceae</taxon>
        <taxon>Brevibacillus</taxon>
    </lineage>
</organism>
<evidence type="ECO:0000256" key="2">
    <source>
        <dbReference type="ARBA" id="ARBA00022475"/>
    </source>
</evidence>
<accession>A0A3M8BAL7</accession>
<evidence type="ECO:0000256" key="3">
    <source>
        <dbReference type="ARBA" id="ARBA00022692"/>
    </source>
</evidence>
<evidence type="ECO:0000256" key="1">
    <source>
        <dbReference type="ARBA" id="ARBA00004236"/>
    </source>
</evidence>
<keyword evidence="9" id="KW-0969">Cilium</keyword>
<keyword evidence="11" id="KW-1185">Reference proteome</keyword>
<protein>
    <submittedName>
        <fullName evidence="9">Flagellar biosynthesis protein FliZ</fullName>
    </submittedName>
</protein>
<proteinExistence type="predicted"/>
<sequence length="226" mass="24617">MMKIRNAGTRLLWIFSLILVLFVSALPIAVHAEGTVADAYNQGNTDKSNAPAGGEQPAAIPGSGTGSMIGYLVQVIFSLGFIAVLIFFLLRFLGRRQVGQSQGPIKIISAAALGNGKTLQVVMIGESLYIVGVGENVQLLRRIEPGEEVDLILADAEIAPIKNPLSLNWLPFGKKKQADEELLFSSDVDGKTFQELLKGQWDNVKNRPLNSDLWDKEEVSDRGDRK</sequence>
<dbReference type="RefSeq" id="WP_122952496.1">
    <property type="nucleotide sequence ID" value="NZ_JARMFE010000025.1"/>
</dbReference>
<dbReference type="GO" id="GO:0016020">
    <property type="term" value="C:membrane"/>
    <property type="evidence" value="ECO:0007669"/>
    <property type="project" value="InterPro"/>
</dbReference>
<comment type="subcellular location">
    <subcellularLocation>
        <location evidence="1">Cell membrane</location>
    </subcellularLocation>
</comment>
<evidence type="ECO:0000313" key="11">
    <source>
        <dbReference type="Proteomes" id="UP000317180"/>
    </source>
</evidence>
<evidence type="ECO:0000256" key="5">
    <source>
        <dbReference type="ARBA" id="ARBA00023136"/>
    </source>
</evidence>
<feature type="signal peptide" evidence="7">
    <location>
        <begin position="1"/>
        <end position="32"/>
    </location>
</feature>
<evidence type="ECO:0000256" key="7">
    <source>
        <dbReference type="SAM" id="SignalP"/>
    </source>
</evidence>
<dbReference type="Proteomes" id="UP000276178">
    <property type="component" value="Unassembled WGS sequence"/>
</dbReference>
<dbReference type="Pfam" id="PF04347">
    <property type="entry name" value="FliO"/>
    <property type="match status" value="1"/>
</dbReference>
<evidence type="ECO:0000313" key="8">
    <source>
        <dbReference type="EMBL" id="GED24585.1"/>
    </source>
</evidence>
<reference evidence="8 11" key="2">
    <citation type="submission" date="2019-06" db="EMBL/GenBank/DDBJ databases">
        <title>Whole genome shotgun sequence of Brevibacillus agri NBRC 15538.</title>
        <authorList>
            <person name="Hosoyama A."/>
            <person name="Uohara A."/>
            <person name="Ohji S."/>
            <person name="Ichikawa N."/>
        </authorList>
    </citation>
    <scope>NUCLEOTIDE SEQUENCE [LARGE SCALE GENOMIC DNA]</scope>
    <source>
        <strain evidence="8 11">NBRC 15538</strain>
    </source>
</reference>
<name>A0A3M8BAL7_9BACL</name>
<keyword evidence="9" id="KW-0282">Flagellum</keyword>
<gene>
    <name evidence="8" type="ORF">BAG01nite_06870</name>
    <name evidence="9" type="ORF">EB820_02530</name>
</gene>
<keyword evidence="4 6" id="KW-1133">Transmembrane helix</keyword>
<reference evidence="9 10" key="1">
    <citation type="submission" date="2018-10" db="EMBL/GenBank/DDBJ databases">
        <title>Phylogenomics of Brevibacillus.</title>
        <authorList>
            <person name="Dunlap C."/>
        </authorList>
    </citation>
    <scope>NUCLEOTIDE SEQUENCE [LARGE SCALE GENOMIC DNA]</scope>
    <source>
        <strain evidence="9 10">NRRL NRS 1219</strain>
    </source>
</reference>
<evidence type="ECO:0000313" key="9">
    <source>
        <dbReference type="EMBL" id="RNB60419.1"/>
    </source>
</evidence>
<dbReference type="Proteomes" id="UP000317180">
    <property type="component" value="Unassembled WGS sequence"/>
</dbReference>
<feature type="transmembrane region" description="Helical" evidence="6">
    <location>
        <begin position="71"/>
        <end position="93"/>
    </location>
</feature>
<dbReference type="EMBL" id="BJOD01000005">
    <property type="protein sequence ID" value="GED24585.1"/>
    <property type="molecule type" value="Genomic_DNA"/>
</dbReference>
<keyword evidence="7" id="KW-0732">Signal</keyword>
<dbReference type="AlphaFoldDB" id="A0A3M8BAL7"/>
<dbReference type="InterPro" id="IPR022781">
    <property type="entry name" value="Flagellar_biosynth_FliO"/>
</dbReference>
<keyword evidence="9" id="KW-0966">Cell projection</keyword>
<evidence type="ECO:0000256" key="6">
    <source>
        <dbReference type="SAM" id="Phobius"/>
    </source>
</evidence>
<dbReference type="GO" id="GO:0044781">
    <property type="term" value="P:bacterial-type flagellum organization"/>
    <property type="evidence" value="ECO:0007669"/>
    <property type="project" value="InterPro"/>
</dbReference>
<feature type="chain" id="PRO_5018060218" evidence="7">
    <location>
        <begin position="33"/>
        <end position="226"/>
    </location>
</feature>
<keyword evidence="3 6" id="KW-0812">Transmembrane</keyword>
<dbReference type="OrthoDB" id="2376965at2"/>
<evidence type="ECO:0000313" key="10">
    <source>
        <dbReference type="Proteomes" id="UP000276178"/>
    </source>
</evidence>
<evidence type="ECO:0000256" key="4">
    <source>
        <dbReference type="ARBA" id="ARBA00022989"/>
    </source>
</evidence>
<comment type="caution">
    <text evidence="9">The sequence shown here is derived from an EMBL/GenBank/DDBJ whole genome shotgun (WGS) entry which is preliminary data.</text>
</comment>
<keyword evidence="2" id="KW-1003">Cell membrane</keyword>